<evidence type="ECO:0000256" key="1">
    <source>
        <dbReference type="SAM" id="MobiDB-lite"/>
    </source>
</evidence>
<comment type="caution">
    <text evidence="2">The sequence shown here is derived from an EMBL/GenBank/DDBJ whole genome shotgun (WGS) entry which is preliminary data.</text>
</comment>
<keyword evidence="3" id="KW-1185">Reference proteome</keyword>
<reference evidence="2 3" key="1">
    <citation type="journal article" date="2024" name="Science">
        <title>Giant polyketide synthase enzymes in the biosynthesis of giant marine polyether toxins.</title>
        <authorList>
            <person name="Fallon T.R."/>
            <person name="Shende V.V."/>
            <person name="Wierzbicki I.H."/>
            <person name="Pendleton A.L."/>
            <person name="Watervoot N.F."/>
            <person name="Auber R.P."/>
            <person name="Gonzalez D.J."/>
            <person name="Wisecaver J.H."/>
            <person name="Moore B.S."/>
        </authorList>
    </citation>
    <scope>NUCLEOTIDE SEQUENCE [LARGE SCALE GENOMIC DNA]</scope>
    <source>
        <strain evidence="2 3">12B1</strain>
    </source>
</reference>
<dbReference type="AlphaFoldDB" id="A0AB34IES9"/>
<protein>
    <recommendedName>
        <fullName evidence="4">Selenoprotein O</fullName>
    </recommendedName>
</protein>
<sequence>MSDNNPSTPTGRRLVGMAGPASDQAANKGSPSSPVPVHGETENVQHPRKGYRIGMSAFAMPIYDMSSTSVHERLIPAPGELATPVTTREFAQWLDLLPLYADHRSAEEPTNIHVNFHEFIKNKFPGMGLQEPTRFCGRHGTITGADRIW</sequence>
<gene>
    <name evidence="2" type="ORF">AB1Y20_014375</name>
</gene>
<proteinExistence type="predicted"/>
<evidence type="ECO:0000313" key="3">
    <source>
        <dbReference type="Proteomes" id="UP001515480"/>
    </source>
</evidence>
<accession>A0AB34IES9</accession>
<dbReference type="Proteomes" id="UP001515480">
    <property type="component" value="Unassembled WGS sequence"/>
</dbReference>
<feature type="compositionally biased region" description="Polar residues" evidence="1">
    <location>
        <begin position="1"/>
        <end position="10"/>
    </location>
</feature>
<organism evidence="2 3">
    <name type="scientific">Prymnesium parvum</name>
    <name type="common">Toxic golden alga</name>
    <dbReference type="NCBI Taxonomy" id="97485"/>
    <lineage>
        <taxon>Eukaryota</taxon>
        <taxon>Haptista</taxon>
        <taxon>Haptophyta</taxon>
        <taxon>Prymnesiophyceae</taxon>
        <taxon>Prymnesiales</taxon>
        <taxon>Prymnesiaceae</taxon>
        <taxon>Prymnesium</taxon>
    </lineage>
</organism>
<dbReference type="EMBL" id="JBGBPQ010000028">
    <property type="protein sequence ID" value="KAL1496787.1"/>
    <property type="molecule type" value="Genomic_DNA"/>
</dbReference>
<name>A0AB34IES9_PRYPA</name>
<feature type="region of interest" description="Disordered" evidence="1">
    <location>
        <begin position="1"/>
        <end position="49"/>
    </location>
</feature>
<evidence type="ECO:0008006" key="4">
    <source>
        <dbReference type="Google" id="ProtNLM"/>
    </source>
</evidence>
<evidence type="ECO:0000313" key="2">
    <source>
        <dbReference type="EMBL" id="KAL1496787.1"/>
    </source>
</evidence>